<dbReference type="PANTHER" id="PTHR12689:SF4">
    <property type="entry name" value="PROTEIN AAR2 HOMOLOG"/>
    <property type="match status" value="1"/>
</dbReference>
<protein>
    <recommendedName>
        <fullName evidence="6">AAR2 protein</fullName>
    </recommendedName>
</protein>
<evidence type="ECO:0000259" key="2">
    <source>
        <dbReference type="Pfam" id="PF05282"/>
    </source>
</evidence>
<name>A0A150G983_GONPE</name>
<evidence type="ECO:0000313" key="5">
    <source>
        <dbReference type="Proteomes" id="UP000075714"/>
    </source>
</evidence>
<gene>
    <name evidence="4" type="ORF">GPECTOR_46g194</name>
</gene>
<dbReference type="Pfam" id="PF05282">
    <property type="entry name" value="AAR2"/>
    <property type="match status" value="1"/>
</dbReference>
<reference evidence="5" key="1">
    <citation type="journal article" date="2016" name="Nat. Commun.">
        <title>The Gonium pectorale genome demonstrates co-option of cell cycle regulation during the evolution of multicellularity.</title>
        <authorList>
            <person name="Hanschen E.R."/>
            <person name="Marriage T.N."/>
            <person name="Ferris P.J."/>
            <person name="Hamaji T."/>
            <person name="Toyoda A."/>
            <person name="Fujiyama A."/>
            <person name="Neme R."/>
            <person name="Noguchi H."/>
            <person name="Minakuchi Y."/>
            <person name="Suzuki M."/>
            <person name="Kawai-Toyooka H."/>
            <person name="Smith D.R."/>
            <person name="Sparks H."/>
            <person name="Anderson J."/>
            <person name="Bakaric R."/>
            <person name="Luria V."/>
            <person name="Karger A."/>
            <person name="Kirschner M.W."/>
            <person name="Durand P.M."/>
            <person name="Michod R.E."/>
            <person name="Nozaki H."/>
            <person name="Olson B.J."/>
        </authorList>
    </citation>
    <scope>NUCLEOTIDE SEQUENCE [LARGE SCALE GENOMIC DNA]</scope>
    <source>
        <strain evidence="5">NIES-2863</strain>
    </source>
</reference>
<dbReference type="EMBL" id="LSYV01000047">
    <property type="protein sequence ID" value="KXZ46125.1"/>
    <property type="molecule type" value="Genomic_DNA"/>
</dbReference>
<dbReference type="STRING" id="33097.A0A150G983"/>
<keyword evidence="5" id="KW-1185">Reference proteome</keyword>
<feature type="domain" description="AAR2 N-terminal" evidence="3">
    <location>
        <begin position="43"/>
        <end position="85"/>
    </location>
</feature>
<evidence type="ECO:0008006" key="6">
    <source>
        <dbReference type="Google" id="ProtNLM"/>
    </source>
</evidence>
<comment type="similarity">
    <text evidence="1">Belongs to the AAR2 family.</text>
</comment>
<dbReference type="PANTHER" id="PTHR12689">
    <property type="entry name" value="A1 CISTRON SPLICING FACTOR AAR2-RELATED"/>
    <property type="match status" value="1"/>
</dbReference>
<feature type="domain" description="AAR2 C-terminal" evidence="2">
    <location>
        <begin position="127"/>
        <end position="269"/>
    </location>
</feature>
<dbReference type="Proteomes" id="UP000075714">
    <property type="component" value="Unassembled WGS sequence"/>
</dbReference>
<accession>A0A150G983</accession>
<dbReference type="Pfam" id="PF20981">
    <property type="entry name" value="AAR2_1st"/>
    <property type="match status" value="1"/>
</dbReference>
<evidence type="ECO:0000313" key="4">
    <source>
        <dbReference type="EMBL" id="KXZ46125.1"/>
    </source>
</evidence>
<dbReference type="GO" id="GO:0000244">
    <property type="term" value="P:spliceosomal tri-snRNP complex assembly"/>
    <property type="evidence" value="ECO:0007669"/>
    <property type="project" value="TreeGrafter"/>
</dbReference>
<dbReference type="InterPro" id="IPR033648">
    <property type="entry name" value="AAR2_C"/>
</dbReference>
<dbReference type="Gene3D" id="1.25.40.550">
    <property type="entry name" value="Aar2, C-terminal domain-like"/>
    <property type="match status" value="1"/>
</dbReference>
<sequence>MTAPYSVKLDAGLAQQLASQGGALLVLGLPEGSYFGIDHMAGRYEHGVRRYEFDSGLAPYNLSAWQQWRELTSCLDFRVVDALQPVGGNIGVALEAGGEGEGAAANGSEERPMTGAEARLRQQLQQLVAAAESRWGGDARAMVGEMQLAFISFVFGQSMQGFYQWRSLVTLLLNCESGPLDSHVHTFTAFVTALRAQLQLALADTDLDHGGLAGSAPDVAATLAGSTHGSLVEEVLLGGGGRDCFLRHHLATFFEVLREAGPQQVDEALQAEVLGDEDDADAPVVVELEGNAPRCHFPIRAFCPAPPSLEPLYALSPSPELASPVPSSSAELPYPFTGVPPPSPEHPGPVPCFTVTIQPRRAASFVTIPLGAAVNDGAHPLAASVS</sequence>
<dbReference type="AlphaFoldDB" id="A0A150G983"/>
<organism evidence="4 5">
    <name type="scientific">Gonium pectorale</name>
    <name type="common">Green alga</name>
    <dbReference type="NCBI Taxonomy" id="33097"/>
    <lineage>
        <taxon>Eukaryota</taxon>
        <taxon>Viridiplantae</taxon>
        <taxon>Chlorophyta</taxon>
        <taxon>core chlorophytes</taxon>
        <taxon>Chlorophyceae</taxon>
        <taxon>CS clade</taxon>
        <taxon>Chlamydomonadales</taxon>
        <taxon>Volvocaceae</taxon>
        <taxon>Gonium</taxon>
    </lineage>
</organism>
<dbReference type="InterPro" id="IPR033647">
    <property type="entry name" value="Aar2_N"/>
</dbReference>
<dbReference type="OrthoDB" id="201752at2759"/>
<comment type="caution">
    <text evidence="4">The sequence shown here is derived from an EMBL/GenBank/DDBJ whole genome shotgun (WGS) entry which is preliminary data.</text>
</comment>
<dbReference type="InterPro" id="IPR007946">
    <property type="entry name" value="AAR2"/>
</dbReference>
<proteinExistence type="inferred from homology"/>
<dbReference type="InterPro" id="IPR038514">
    <property type="entry name" value="AAR2_C_sf"/>
</dbReference>
<evidence type="ECO:0000259" key="3">
    <source>
        <dbReference type="Pfam" id="PF20981"/>
    </source>
</evidence>
<dbReference type="CDD" id="cd13778">
    <property type="entry name" value="Aar2_C"/>
    <property type="match status" value="1"/>
</dbReference>
<evidence type="ECO:0000256" key="1">
    <source>
        <dbReference type="ARBA" id="ARBA00006281"/>
    </source>
</evidence>